<sequence>MMLKIAWLVLAAVHATPALAFFRPATLTTLYRLDNSNPLFLLMHHRAALFLAVFALCLWSVFDSQPRRAAVVLTAISMLSFLALYFQYGSPKPLKTIALVDLAGLPFLCFVAWKAFLR</sequence>
<comment type="caution">
    <text evidence="3">The sequence shown here is derived from an EMBL/GenBank/DDBJ whole genome shotgun (WGS) entry which is preliminary data.</text>
</comment>
<feature type="transmembrane region" description="Helical" evidence="1">
    <location>
        <begin position="44"/>
        <end position="62"/>
    </location>
</feature>
<feature type="signal peptide" evidence="2">
    <location>
        <begin position="1"/>
        <end position="20"/>
    </location>
</feature>
<organism evidence="3 4">
    <name type="scientific">Sphingorhabdus contaminans</name>
    <dbReference type="NCBI Taxonomy" id="1343899"/>
    <lineage>
        <taxon>Bacteria</taxon>
        <taxon>Pseudomonadati</taxon>
        <taxon>Pseudomonadota</taxon>
        <taxon>Alphaproteobacteria</taxon>
        <taxon>Sphingomonadales</taxon>
        <taxon>Sphingomonadaceae</taxon>
        <taxon>Sphingorhabdus</taxon>
    </lineage>
</organism>
<evidence type="ECO:0000313" key="3">
    <source>
        <dbReference type="EMBL" id="TSB04860.1"/>
    </source>
</evidence>
<evidence type="ECO:0008006" key="5">
    <source>
        <dbReference type="Google" id="ProtNLM"/>
    </source>
</evidence>
<evidence type="ECO:0000313" key="4">
    <source>
        <dbReference type="Proteomes" id="UP000320160"/>
    </source>
</evidence>
<keyword evidence="1" id="KW-1133">Transmembrane helix</keyword>
<keyword evidence="1" id="KW-0812">Transmembrane</keyword>
<evidence type="ECO:0000256" key="2">
    <source>
        <dbReference type="SAM" id="SignalP"/>
    </source>
</evidence>
<dbReference type="RefSeq" id="WP_143775776.1">
    <property type="nucleotide sequence ID" value="NZ_VKKU01000001.1"/>
</dbReference>
<dbReference type="AlphaFoldDB" id="A0A553WJG3"/>
<dbReference type="Proteomes" id="UP000320160">
    <property type="component" value="Unassembled WGS sequence"/>
</dbReference>
<gene>
    <name evidence="3" type="ORF">FOM92_05535</name>
</gene>
<keyword evidence="1" id="KW-0472">Membrane</keyword>
<evidence type="ECO:0000256" key="1">
    <source>
        <dbReference type="SAM" id="Phobius"/>
    </source>
</evidence>
<accession>A0A553WJG3</accession>
<proteinExistence type="predicted"/>
<feature type="transmembrane region" description="Helical" evidence="1">
    <location>
        <begin position="94"/>
        <end position="117"/>
    </location>
</feature>
<reference evidence="3 4" key="1">
    <citation type="submission" date="2019-07" db="EMBL/GenBank/DDBJ databases">
        <authorList>
            <person name="Park M."/>
        </authorList>
    </citation>
    <scope>NUCLEOTIDE SEQUENCE [LARGE SCALE GENOMIC DNA]</scope>
    <source>
        <strain evidence="3 4">KCTC32445</strain>
    </source>
</reference>
<keyword evidence="4" id="KW-1185">Reference proteome</keyword>
<name>A0A553WJG3_9SPHN</name>
<protein>
    <recommendedName>
        <fullName evidence="5">Phosphopantetheine adenylyltransferase</fullName>
    </recommendedName>
</protein>
<feature type="transmembrane region" description="Helical" evidence="1">
    <location>
        <begin position="69"/>
        <end position="88"/>
    </location>
</feature>
<feature type="chain" id="PRO_5022038525" description="Phosphopantetheine adenylyltransferase" evidence="2">
    <location>
        <begin position="21"/>
        <end position="118"/>
    </location>
</feature>
<dbReference type="OrthoDB" id="7391202at2"/>
<dbReference type="EMBL" id="VKKU01000001">
    <property type="protein sequence ID" value="TSB04860.1"/>
    <property type="molecule type" value="Genomic_DNA"/>
</dbReference>
<keyword evidence="2" id="KW-0732">Signal</keyword>